<dbReference type="EMBL" id="GL883021">
    <property type="protein sequence ID" value="EGG17289.1"/>
    <property type="molecule type" value="Genomic_DNA"/>
</dbReference>
<gene>
    <name evidence="1" type="ORF">DFA_08282</name>
</gene>
<evidence type="ECO:0000313" key="2">
    <source>
        <dbReference type="Proteomes" id="UP000007797"/>
    </source>
</evidence>
<accession>F4Q5N0</accession>
<dbReference type="Proteomes" id="UP000007797">
    <property type="component" value="Unassembled WGS sequence"/>
</dbReference>
<dbReference type="AlphaFoldDB" id="F4Q5N0"/>
<evidence type="ECO:0000313" key="1">
    <source>
        <dbReference type="EMBL" id="EGG17289.1"/>
    </source>
</evidence>
<name>F4Q5N0_CACFS</name>
<organism evidence="1 2">
    <name type="scientific">Cavenderia fasciculata</name>
    <name type="common">Slime mold</name>
    <name type="synonym">Dictyostelium fasciculatum</name>
    <dbReference type="NCBI Taxonomy" id="261658"/>
    <lineage>
        <taxon>Eukaryota</taxon>
        <taxon>Amoebozoa</taxon>
        <taxon>Evosea</taxon>
        <taxon>Eumycetozoa</taxon>
        <taxon>Dictyostelia</taxon>
        <taxon>Acytosteliales</taxon>
        <taxon>Cavenderiaceae</taxon>
        <taxon>Cavenderia</taxon>
    </lineage>
</organism>
<dbReference type="RefSeq" id="XP_004355773.1">
    <property type="nucleotide sequence ID" value="XM_004355720.1"/>
</dbReference>
<keyword evidence="2" id="KW-1185">Reference proteome</keyword>
<proteinExistence type="predicted"/>
<reference evidence="2" key="1">
    <citation type="journal article" date="2011" name="Genome Res.">
        <title>Phylogeny-wide analysis of social amoeba genomes highlights ancient origins for complex intercellular communication.</title>
        <authorList>
            <person name="Heidel A.J."/>
            <person name="Lawal H.M."/>
            <person name="Felder M."/>
            <person name="Schilde C."/>
            <person name="Helps N.R."/>
            <person name="Tunggal B."/>
            <person name="Rivero F."/>
            <person name="John U."/>
            <person name="Schleicher M."/>
            <person name="Eichinger L."/>
            <person name="Platzer M."/>
            <person name="Noegel A.A."/>
            <person name="Schaap P."/>
            <person name="Gloeckner G."/>
        </authorList>
    </citation>
    <scope>NUCLEOTIDE SEQUENCE [LARGE SCALE GENOMIC DNA]</scope>
    <source>
        <strain evidence="2">SH3</strain>
    </source>
</reference>
<sequence>MNILDSKRKDNLFKSLLQSIYLRKKIFKHVEEIHRLLLGQDGYLKSQYARKSHQMITLKEFIIMNRLDLFIKHFDTVYPLMMDPLMLNDKDKDIRFSFENKRFNFLINTIFEYDNSTIFDYLLKKFGRINHSTLESFLSKRIRHLPRISRVLIRDGYHLVHKNLEDLRNPPTLIGSIIDSAIINGDFLMIDQLCNDCIDSKKGSSSTNNHPLKKVVNQINLIKKLDKETKKDSLSKYQVIFDIAKRLLECGVDIRVGIFSSVMDHDWENEKLGNQEILKWIKDSFNDKKEFEDLLDSQFSDIELFASTKTLELIEFQMPPRILNVTHHLATLAAQYGNLDFLSYVSHRLKDYNYLFKNPQLEMH</sequence>
<dbReference type="GeneID" id="14869063"/>
<dbReference type="KEGG" id="dfa:DFA_08282"/>
<protein>
    <submittedName>
        <fullName evidence="1">Uncharacterized protein</fullName>
    </submittedName>
</protein>